<dbReference type="GO" id="GO:0050660">
    <property type="term" value="F:flavin adenine dinucleotide binding"/>
    <property type="evidence" value="ECO:0007669"/>
    <property type="project" value="InterPro"/>
</dbReference>
<evidence type="ECO:0000256" key="1">
    <source>
        <dbReference type="ARBA" id="ARBA00023002"/>
    </source>
</evidence>
<sequence>MPDLLAATRDVVELAAKNAADAETNRRLDPEVVRGVVAAGFARHFVPTRFGGRASTFTGLVEPVAVLGEACVSTAWCASLTAALGRMTAYLPVEGQAEVWSDGPDALVVGALMPLGRAEPTEGGWRLSGSWPFVSIVEYSDWALVCAMTPGADRPQPWFFAVPRDTYRIADTWHTMGMRGTGSNTLILDDVFVPSERGCSRESIATGDAVAAEAICHTVPMRAVNGLAFAVPVLGAARGAAAAWTPWVAEKLGGGSNAISALDRGAYEQTLARAHGEIDAAQLLLERVARVADAGGVTPLAVTRGSRDCALAAETLVAATDRLFTTAGTRAQTENNPLQRFWRDAHAAASHIGLQFGTAASAYAGRLLAGR</sequence>
<dbReference type="InterPro" id="IPR046373">
    <property type="entry name" value="Acyl-CoA_Oxase/DH_mid-dom_sf"/>
</dbReference>
<dbReference type="PANTHER" id="PTHR48083:SF19">
    <property type="entry name" value="FLAVIN-DEPENDENT MONOOXYGENASE, OXYGENASE SUBUNIT HSAA"/>
    <property type="match status" value="1"/>
</dbReference>
<reference evidence="4" key="1">
    <citation type="submission" date="2016-06" db="EMBL/GenBank/DDBJ databases">
        <authorList>
            <person name="Varghese N."/>
            <person name="Submissions Spin"/>
        </authorList>
    </citation>
    <scope>NUCLEOTIDE SEQUENCE [LARGE SCALE GENOMIC DNA]</scope>
    <source>
        <strain evidence="4">DSM 45160</strain>
    </source>
</reference>
<gene>
    <name evidence="3" type="ORF">GA0070612_3579</name>
</gene>
<protein>
    <submittedName>
        <fullName evidence="3">Two-component flavin-dependent monooxygenase</fullName>
    </submittedName>
</protein>
<name>A0A1C4XGD9_9ACTN</name>
<organism evidence="3 4">
    <name type="scientific">Micromonospora chokoriensis</name>
    <dbReference type="NCBI Taxonomy" id="356851"/>
    <lineage>
        <taxon>Bacteria</taxon>
        <taxon>Bacillati</taxon>
        <taxon>Actinomycetota</taxon>
        <taxon>Actinomycetes</taxon>
        <taxon>Micromonosporales</taxon>
        <taxon>Micromonosporaceae</taxon>
        <taxon>Micromonospora</taxon>
    </lineage>
</organism>
<dbReference type="InterPro" id="IPR050741">
    <property type="entry name" value="Acyl-CoA_dehydrogenase"/>
</dbReference>
<accession>A0A1C4XGD9</accession>
<keyword evidence="4" id="KW-1185">Reference proteome</keyword>
<dbReference type="Gene3D" id="1.10.540.10">
    <property type="entry name" value="Acyl-CoA dehydrogenase/oxidase, N-terminal domain"/>
    <property type="match status" value="1"/>
</dbReference>
<dbReference type="Gene3D" id="2.40.110.10">
    <property type="entry name" value="Butyryl-CoA Dehydrogenase, subunit A, domain 2"/>
    <property type="match status" value="1"/>
</dbReference>
<dbReference type="InterPro" id="IPR037069">
    <property type="entry name" value="AcylCoA_DH/ox_N_sf"/>
</dbReference>
<feature type="domain" description="Acyl-CoA dehydrogenase C-terminal" evidence="2">
    <location>
        <begin position="228"/>
        <end position="355"/>
    </location>
</feature>
<dbReference type="PANTHER" id="PTHR48083">
    <property type="entry name" value="MEDIUM-CHAIN SPECIFIC ACYL-COA DEHYDROGENASE, MITOCHONDRIAL-RELATED"/>
    <property type="match status" value="1"/>
</dbReference>
<evidence type="ECO:0000313" key="4">
    <source>
        <dbReference type="Proteomes" id="UP000198224"/>
    </source>
</evidence>
<dbReference type="RefSeq" id="WP_088988924.1">
    <property type="nucleotide sequence ID" value="NZ_LT607409.1"/>
</dbReference>
<dbReference type="InterPro" id="IPR009100">
    <property type="entry name" value="AcylCoA_DH/oxidase_NM_dom_sf"/>
</dbReference>
<dbReference type="InterPro" id="IPR013107">
    <property type="entry name" value="Acyl-CoA_DH_C"/>
</dbReference>
<proteinExistence type="predicted"/>
<dbReference type="PIRSF" id="PIRSF016578">
    <property type="entry name" value="HsaA"/>
    <property type="match status" value="1"/>
</dbReference>
<dbReference type="InterPro" id="IPR036250">
    <property type="entry name" value="AcylCo_DH-like_C"/>
</dbReference>
<dbReference type="GO" id="GO:0005737">
    <property type="term" value="C:cytoplasm"/>
    <property type="evidence" value="ECO:0007669"/>
    <property type="project" value="TreeGrafter"/>
</dbReference>
<dbReference type="Pfam" id="PF08028">
    <property type="entry name" value="Acyl-CoA_dh_2"/>
    <property type="match status" value="1"/>
</dbReference>
<dbReference type="SUPFAM" id="SSF56645">
    <property type="entry name" value="Acyl-CoA dehydrogenase NM domain-like"/>
    <property type="match status" value="1"/>
</dbReference>
<dbReference type="EMBL" id="LT607409">
    <property type="protein sequence ID" value="SCF07619.1"/>
    <property type="molecule type" value="Genomic_DNA"/>
</dbReference>
<evidence type="ECO:0000259" key="2">
    <source>
        <dbReference type="Pfam" id="PF08028"/>
    </source>
</evidence>
<keyword evidence="1" id="KW-0560">Oxidoreductase</keyword>
<dbReference type="Gene3D" id="1.20.140.10">
    <property type="entry name" value="Butyryl-CoA Dehydrogenase, subunit A, domain 3"/>
    <property type="match status" value="1"/>
</dbReference>
<keyword evidence="3" id="KW-0503">Monooxygenase</keyword>
<dbReference type="GO" id="GO:0003995">
    <property type="term" value="F:acyl-CoA dehydrogenase activity"/>
    <property type="evidence" value="ECO:0007669"/>
    <property type="project" value="TreeGrafter"/>
</dbReference>
<dbReference type="GO" id="GO:0016712">
    <property type="term" value="F:oxidoreductase activity, acting on paired donors, with incorporation or reduction of molecular oxygen, reduced flavin or flavoprotein as one donor, and incorporation of one atom of oxygen"/>
    <property type="evidence" value="ECO:0007669"/>
    <property type="project" value="TreeGrafter"/>
</dbReference>
<dbReference type="Proteomes" id="UP000198224">
    <property type="component" value="Chromosome I"/>
</dbReference>
<evidence type="ECO:0000313" key="3">
    <source>
        <dbReference type="EMBL" id="SCF07619.1"/>
    </source>
</evidence>
<dbReference type="GO" id="GO:0033539">
    <property type="term" value="P:fatty acid beta-oxidation using acyl-CoA dehydrogenase"/>
    <property type="evidence" value="ECO:0007669"/>
    <property type="project" value="TreeGrafter"/>
</dbReference>
<dbReference type="SUPFAM" id="SSF47203">
    <property type="entry name" value="Acyl-CoA dehydrogenase C-terminal domain-like"/>
    <property type="match status" value="1"/>
</dbReference>
<dbReference type="AlphaFoldDB" id="A0A1C4XGD9"/>